<evidence type="ECO:0000256" key="1">
    <source>
        <dbReference type="ARBA" id="ARBA00023157"/>
    </source>
</evidence>
<dbReference type="Proteomes" id="UP000472263">
    <property type="component" value="Chromosome 11"/>
</dbReference>
<dbReference type="PROSITE" id="PS50041">
    <property type="entry name" value="C_TYPE_LECTIN_2"/>
    <property type="match status" value="1"/>
</dbReference>
<dbReference type="InterPro" id="IPR050111">
    <property type="entry name" value="C-type_lectin/snaclec_domain"/>
</dbReference>
<dbReference type="AlphaFoldDB" id="A0A667Z3P2"/>
<dbReference type="PANTHER" id="PTHR22803">
    <property type="entry name" value="MANNOSE, PHOSPHOLIPASE, LECTIN RECEPTOR RELATED"/>
    <property type="match status" value="1"/>
</dbReference>
<dbReference type="InterPro" id="IPR018378">
    <property type="entry name" value="C-type_lectin_CS"/>
</dbReference>
<keyword evidence="1" id="KW-1015">Disulfide bond</keyword>
<dbReference type="InterPro" id="IPR016186">
    <property type="entry name" value="C-type_lectin-like/link_sf"/>
</dbReference>
<sequence length="171" mass="20032">MYVYVSSAVIIKVLPAEKTERLEAGGSRSTHHVKRGVEKCYSGWESHGSRCFRFFNYPHTWVEAEQYCLHFHANLVSIHDSYENYFVKELIRRETGQHPRTWIGATDSNQNSLWFWTDGSRFDYSAWDTAQPDNWKGTEHCVEMNHGGRKGWNDAECQHKFPFVCSKRMSC</sequence>
<dbReference type="PROSITE" id="PS00615">
    <property type="entry name" value="C_TYPE_LECTIN_1"/>
    <property type="match status" value="1"/>
</dbReference>
<name>A0A667Z3P2_9TELE</name>
<keyword evidence="4" id="KW-1185">Reference proteome</keyword>
<dbReference type="InterPro" id="IPR016187">
    <property type="entry name" value="CTDL_fold"/>
</dbReference>
<reference evidence="3" key="1">
    <citation type="submission" date="2019-06" db="EMBL/GenBank/DDBJ databases">
        <authorList>
            <consortium name="Wellcome Sanger Institute Data Sharing"/>
        </authorList>
    </citation>
    <scope>NUCLEOTIDE SEQUENCE [LARGE SCALE GENOMIC DNA]</scope>
</reference>
<dbReference type="GeneTree" id="ENSGT00940000162818"/>
<feature type="domain" description="C-type lectin" evidence="2">
    <location>
        <begin position="47"/>
        <end position="166"/>
    </location>
</feature>
<organism evidence="3 4">
    <name type="scientific">Myripristis murdjan</name>
    <name type="common">pinecone soldierfish</name>
    <dbReference type="NCBI Taxonomy" id="586833"/>
    <lineage>
        <taxon>Eukaryota</taxon>
        <taxon>Metazoa</taxon>
        <taxon>Chordata</taxon>
        <taxon>Craniata</taxon>
        <taxon>Vertebrata</taxon>
        <taxon>Euteleostomi</taxon>
        <taxon>Actinopterygii</taxon>
        <taxon>Neopterygii</taxon>
        <taxon>Teleostei</taxon>
        <taxon>Neoteleostei</taxon>
        <taxon>Acanthomorphata</taxon>
        <taxon>Holocentriformes</taxon>
        <taxon>Holocentridae</taxon>
        <taxon>Myripristis</taxon>
    </lineage>
</organism>
<reference evidence="3" key="3">
    <citation type="submission" date="2025-09" db="UniProtKB">
        <authorList>
            <consortium name="Ensembl"/>
        </authorList>
    </citation>
    <scope>IDENTIFICATION</scope>
</reference>
<reference evidence="3" key="2">
    <citation type="submission" date="2025-08" db="UniProtKB">
        <authorList>
            <consortium name="Ensembl"/>
        </authorList>
    </citation>
    <scope>IDENTIFICATION</scope>
</reference>
<dbReference type="SUPFAM" id="SSF56436">
    <property type="entry name" value="C-type lectin-like"/>
    <property type="match status" value="1"/>
</dbReference>
<dbReference type="Gene3D" id="3.10.100.10">
    <property type="entry name" value="Mannose-Binding Protein A, subunit A"/>
    <property type="match status" value="1"/>
</dbReference>
<proteinExistence type="predicted"/>
<evidence type="ECO:0000313" key="4">
    <source>
        <dbReference type="Proteomes" id="UP000472263"/>
    </source>
</evidence>
<accession>A0A667Z3P2</accession>
<dbReference type="InterPro" id="IPR001304">
    <property type="entry name" value="C-type_lectin-like"/>
</dbReference>
<protein>
    <recommendedName>
        <fullName evidence="2">C-type lectin domain-containing protein</fullName>
    </recommendedName>
</protein>
<dbReference type="PRINTS" id="PR01504">
    <property type="entry name" value="PNCREATITSAP"/>
</dbReference>
<dbReference type="SMART" id="SM00034">
    <property type="entry name" value="CLECT"/>
    <property type="match status" value="1"/>
</dbReference>
<dbReference type="Ensembl" id="ENSMMDT00005028471.1">
    <property type="protein sequence ID" value="ENSMMDP00005027801.1"/>
    <property type="gene ID" value="ENSMMDG00005013308.1"/>
</dbReference>
<dbReference type="Pfam" id="PF00059">
    <property type="entry name" value="Lectin_C"/>
    <property type="match status" value="1"/>
</dbReference>
<evidence type="ECO:0000313" key="3">
    <source>
        <dbReference type="Ensembl" id="ENSMMDP00005027801.1"/>
    </source>
</evidence>
<evidence type="ECO:0000259" key="2">
    <source>
        <dbReference type="PROSITE" id="PS50041"/>
    </source>
</evidence>